<gene>
    <name evidence="1" type="ORF">BLNAU_7494</name>
</gene>
<dbReference type="Proteomes" id="UP001281761">
    <property type="component" value="Unassembled WGS sequence"/>
</dbReference>
<dbReference type="EMBL" id="JARBJD010000045">
    <property type="protein sequence ID" value="KAK2957595.1"/>
    <property type="molecule type" value="Genomic_DNA"/>
</dbReference>
<reference evidence="1 2" key="1">
    <citation type="journal article" date="2022" name="bioRxiv">
        <title>Genomics of Preaxostyla Flagellates Illuminates Evolutionary Transitions and the Path Towards Mitochondrial Loss.</title>
        <authorList>
            <person name="Novak L.V.F."/>
            <person name="Treitli S.C."/>
            <person name="Pyrih J."/>
            <person name="Halakuc P."/>
            <person name="Pipaliya S.V."/>
            <person name="Vacek V."/>
            <person name="Brzon O."/>
            <person name="Soukal P."/>
            <person name="Eme L."/>
            <person name="Dacks J.B."/>
            <person name="Karnkowska A."/>
            <person name="Elias M."/>
            <person name="Hampl V."/>
        </authorList>
    </citation>
    <scope>NUCLEOTIDE SEQUENCE [LARGE SCALE GENOMIC DNA]</scope>
    <source>
        <strain evidence="1">NAU3</strain>
        <tissue evidence="1">Gut</tissue>
    </source>
</reference>
<evidence type="ECO:0000313" key="2">
    <source>
        <dbReference type="Proteomes" id="UP001281761"/>
    </source>
</evidence>
<protein>
    <submittedName>
        <fullName evidence="1">Uncharacterized protein</fullName>
    </submittedName>
</protein>
<organism evidence="1 2">
    <name type="scientific">Blattamonas nauphoetae</name>
    <dbReference type="NCBI Taxonomy" id="2049346"/>
    <lineage>
        <taxon>Eukaryota</taxon>
        <taxon>Metamonada</taxon>
        <taxon>Preaxostyla</taxon>
        <taxon>Oxymonadida</taxon>
        <taxon>Blattamonas</taxon>
    </lineage>
</organism>
<comment type="caution">
    <text evidence="1">The sequence shown here is derived from an EMBL/GenBank/DDBJ whole genome shotgun (WGS) entry which is preliminary data.</text>
</comment>
<accession>A0ABQ9Y1I8</accession>
<name>A0ABQ9Y1I8_9EUKA</name>
<evidence type="ECO:0000313" key="1">
    <source>
        <dbReference type="EMBL" id="KAK2957595.1"/>
    </source>
</evidence>
<keyword evidence="2" id="KW-1185">Reference proteome</keyword>
<proteinExistence type="predicted"/>
<sequence length="346" mass="39379">MTTFDKTINPSSDAPCPDCDAFLNWDEESLESEHEQSVVFRSLVATLKSQPALDDSLETKAVTFLESVDPDGEESADAFLSNFGRTTNESSRTFIYSIGVLLSSANQTIINTTMITLYKLIVFCSAEVRLALIQADLIPQIFSSLNLQSLSFAETEDIHINLMKSIRKSLLLSTPDGIASLNNGESYEQQAVHDTVFQQVLVPSEQYIVHLCANRFSIVDGDQSLYFLILLATLLRISPSHQPTMEIVLHMPLFLAIPSCLTFFENQVTIWTFLLEMIDAQREWNRTRGENQQMWKKVLRMLRMEGIEDVMEEKLQNDRNEFSGRHIVNESIKWNNQLGTNLPRLW</sequence>